<feature type="compositionally biased region" description="Basic and acidic residues" evidence="1">
    <location>
        <begin position="96"/>
        <end position="111"/>
    </location>
</feature>
<dbReference type="EMBL" id="JARBHB010000015">
    <property type="protein sequence ID" value="KAJ8867818.1"/>
    <property type="molecule type" value="Genomic_DNA"/>
</dbReference>
<gene>
    <name evidence="2" type="ORF">PR048_031623</name>
</gene>
<accession>A0ABQ9G5T3</accession>
<keyword evidence="3" id="KW-1185">Reference proteome</keyword>
<dbReference type="Proteomes" id="UP001159363">
    <property type="component" value="Chromosome 14"/>
</dbReference>
<organism evidence="2 3">
    <name type="scientific">Dryococelus australis</name>
    <dbReference type="NCBI Taxonomy" id="614101"/>
    <lineage>
        <taxon>Eukaryota</taxon>
        <taxon>Metazoa</taxon>
        <taxon>Ecdysozoa</taxon>
        <taxon>Arthropoda</taxon>
        <taxon>Hexapoda</taxon>
        <taxon>Insecta</taxon>
        <taxon>Pterygota</taxon>
        <taxon>Neoptera</taxon>
        <taxon>Polyneoptera</taxon>
        <taxon>Phasmatodea</taxon>
        <taxon>Verophasmatodea</taxon>
        <taxon>Anareolatae</taxon>
        <taxon>Phasmatidae</taxon>
        <taxon>Eurycanthinae</taxon>
        <taxon>Dryococelus</taxon>
    </lineage>
</organism>
<sequence length="309" mass="33198">MECTPPYQQKICGSNEVTSYKSSAKETMEFTCSEYRDMAMSTGASGGQAPCILPASNIDVRNVVGPNQVRTSDSRFVDVDILAALSIEVSRADEAPECKGRGKREIPEKTRRPAASSGTIPAWRKSASDTAGDYSPSTKANWVRFPVRPLPDSHMWGSCRKMPGLLGDLPLLPPLHSGAAHTSSSSALKTPMLRSGQISSLAHTHSRSNMSGSAGSGHNVLGTGQPYVLVYLFTTIFFLSCACLEASNLQLFLNGDARVCLDPLEVAGNPHEHGRCTTRAVYQVEGHDADHSVQAIIFRNHHSSAIVAL</sequence>
<evidence type="ECO:0000256" key="1">
    <source>
        <dbReference type="SAM" id="MobiDB-lite"/>
    </source>
</evidence>
<feature type="region of interest" description="Disordered" evidence="1">
    <location>
        <begin position="96"/>
        <end position="133"/>
    </location>
</feature>
<evidence type="ECO:0000313" key="3">
    <source>
        <dbReference type="Proteomes" id="UP001159363"/>
    </source>
</evidence>
<comment type="caution">
    <text evidence="2">The sequence shown here is derived from an EMBL/GenBank/DDBJ whole genome shotgun (WGS) entry which is preliminary data.</text>
</comment>
<evidence type="ECO:0000313" key="2">
    <source>
        <dbReference type="EMBL" id="KAJ8867818.1"/>
    </source>
</evidence>
<proteinExistence type="predicted"/>
<protein>
    <submittedName>
        <fullName evidence="2">Uncharacterized protein</fullName>
    </submittedName>
</protein>
<name>A0ABQ9G5T3_9NEOP</name>
<reference evidence="2 3" key="1">
    <citation type="submission" date="2023-02" db="EMBL/GenBank/DDBJ databases">
        <title>LHISI_Scaffold_Assembly.</title>
        <authorList>
            <person name="Stuart O.P."/>
            <person name="Cleave R."/>
            <person name="Magrath M.J.L."/>
            <person name="Mikheyev A.S."/>
        </authorList>
    </citation>
    <scope>NUCLEOTIDE SEQUENCE [LARGE SCALE GENOMIC DNA]</scope>
    <source>
        <strain evidence="2">Daus_M_001</strain>
        <tissue evidence="2">Leg muscle</tissue>
    </source>
</reference>